<keyword evidence="2" id="KW-0813">Transport</keyword>
<dbReference type="GO" id="GO:0042956">
    <property type="term" value="P:maltodextrin transmembrane transport"/>
    <property type="evidence" value="ECO:0007669"/>
    <property type="project" value="TreeGrafter"/>
</dbReference>
<dbReference type="GO" id="GO:0015768">
    <property type="term" value="P:maltose transport"/>
    <property type="evidence" value="ECO:0007669"/>
    <property type="project" value="TreeGrafter"/>
</dbReference>
<dbReference type="PANTHER" id="PTHR30061:SF50">
    <property type="entry name" value="MALTOSE_MALTODEXTRIN-BINDING PERIPLASMIC PROTEIN"/>
    <property type="match status" value="1"/>
</dbReference>
<organism evidence="5 6">
    <name type="scientific">Herbidospora galbida</name>
    <dbReference type="NCBI Taxonomy" id="2575442"/>
    <lineage>
        <taxon>Bacteria</taxon>
        <taxon>Bacillati</taxon>
        <taxon>Actinomycetota</taxon>
        <taxon>Actinomycetes</taxon>
        <taxon>Streptosporangiales</taxon>
        <taxon>Streptosporangiaceae</taxon>
        <taxon>Herbidospora</taxon>
    </lineage>
</organism>
<dbReference type="GO" id="GO:0055052">
    <property type="term" value="C:ATP-binding cassette (ABC) transporter complex, substrate-binding subunit-containing"/>
    <property type="evidence" value="ECO:0007669"/>
    <property type="project" value="TreeGrafter"/>
</dbReference>
<protein>
    <submittedName>
        <fullName evidence="5">Extracellular solute-binding protein</fullName>
    </submittedName>
</protein>
<dbReference type="InterPro" id="IPR006059">
    <property type="entry name" value="SBP"/>
</dbReference>
<evidence type="ECO:0000256" key="1">
    <source>
        <dbReference type="ARBA" id="ARBA00008520"/>
    </source>
</evidence>
<comment type="caution">
    <text evidence="5">The sequence shown here is derived from an EMBL/GenBank/DDBJ whole genome shotgun (WGS) entry which is preliminary data.</text>
</comment>
<feature type="region of interest" description="Disordered" evidence="4">
    <location>
        <begin position="1"/>
        <end position="58"/>
    </location>
</feature>
<evidence type="ECO:0000313" key="5">
    <source>
        <dbReference type="EMBL" id="TKK90746.1"/>
    </source>
</evidence>
<dbReference type="GO" id="GO:1901982">
    <property type="term" value="F:maltose binding"/>
    <property type="evidence" value="ECO:0007669"/>
    <property type="project" value="TreeGrafter"/>
</dbReference>
<gene>
    <name evidence="5" type="ORF">FDA94_02990</name>
</gene>
<reference evidence="5 6" key="1">
    <citation type="submission" date="2019-04" db="EMBL/GenBank/DDBJ databases">
        <title>Herbidospora sp. NEAU-GS14.nov., a novel actinomycete isolated from soil.</title>
        <authorList>
            <person name="Han L."/>
        </authorList>
    </citation>
    <scope>NUCLEOTIDE SEQUENCE [LARGE SCALE GENOMIC DNA]</scope>
    <source>
        <strain evidence="5 6">NEAU-GS14</strain>
    </source>
</reference>
<evidence type="ECO:0000256" key="3">
    <source>
        <dbReference type="ARBA" id="ARBA00022729"/>
    </source>
</evidence>
<dbReference type="Proteomes" id="UP000308705">
    <property type="component" value="Unassembled WGS sequence"/>
</dbReference>
<evidence type="ECO:0000313" key="6">
    <source>
        <dbReference type="Proteomes" id="UP000308705"/>
    </source>
</evidence>
<proteinExistence type="inferred from homology"/>
<dbReference type="AlphaFoldDB" id="A0A4U3MRD4"/>
<evidence type="ECO:0000256" key="2">
    <source>
        <dbReference type="ARBA" id="ARBA00022448"/>
    </source>
</evidence>
<sequence length="499" mass="52331">MSGGHGSPGPCPPIRTWRTCTNRSSRSSSTWRNATGSPRAARPRTDAHGGRSYTAFATPLPGEEMQRPWKSALKVITATSAAAALMLASACGGDDAAEGNATGEVTGPIDVWMGDPIGAAQQPTIVQLAKDYETAHPGTKVNLRFLGADAHKTYLTSIAGGTVPCVALIGNTWSPEFAGLQALEPIAQDPASMKGVYTQSMIDSTVLDGVSYAVPYDTGVRALIYRKDLFDKAGLAAPKTWDDVLSSATKVQQDNPGVNGFGIIGGNQWYWLPMIWNWGGEIATQEGGAWKAKVDSPEAVAAFTFYADLLTKHKLAPEGAATWQGADASKAFALGQIGMMVGGSWDLKTILAQNPGMEQQLATAPLPAGPGGNNDTFAGGSNLAIFKGCDNKATAKSFVDFLMKTENLVPVTTKIGLLPATVDALEKERTSGSFSTPLLRAYAEQAPNTRSIPPVATWGKVEGTGAIVNAMQAIMNGQKTPEAAMQELASQIDAAIGQQ</sequence>
<keyword evidence="3" id="KW-0732">Signal</keyword>
<comment type="similarity">
    <text evidence="1">Belongs to the bacterial solute-binding protein 1 family.</text>
</comment>
<name>A0A4U3MRD4_9ACTN</name>
<dbReference type="OrthoDB" id="9770625at2"/>
<dbReference type="PANTHER" id="PTHR30061">
    <property type="entry name" value="MALTOSE-BINDING PERIPLASMIC PROTEIN"/>
    <property type="match status" value="1"/>
</dbReference>
<evidence type="ECO:0000256" key="4">
    <source>
        <dbReference type="SAM" id="MobiDB-lite"/>
    </source>
</evidence>
<feature type="compositionally biased region" description="Low complexity" evidence="4">
    <location>
        <begin position="15"/>
        <end position="35"/>
    </location>
</feature>
<dbReference type="EMBL" id="SZQA01000002">
    <property type="protein sequence ID" value="TKK90746.1"/>
    <property type="molecule type" value="Genomic_DNA"/>
</dbReference>
<dbReference type="Gene3D" id="3.40.190.10">
    <property type="entry name" value="Periplasmic binding protein-like II"/>
    <property type="match status" value="2"/>
</dbReference>
<accession>A0A4U3MRD4</accession>
<dbReference type="SUPFAM" id="SSF53850">
    <property type="entry name" value="Periplasmic binding protein-like II"/>
    <property type="match status" value="1"/>
</dbReference>
<keyword evidence="6" id="KW-1185">Reference proteome</keyword>
<dbReference type="Pfam" id="PF01547">
    <property type="entry name" value="SBP_bac_1"/>
    <property type="match status" value="1"/>
</dbReference>